<sequence length="155" mass="17375">MNWKIEITHKPNIDDNVGKVLRQDIMDLGIIDVDEVRTAQIYYLEGNVDLDVVHQIASKLLADPITQSFECDDVETVSPNSSKNDLAIEIQFKLGVTDAVGQSVEKGISDLGIMGIKSVQTGRKYWIKGNVNHTQVETIARRLLSNEVIETFDIY</sequence>
<evidence type="ECO:0000256" key="4">
    <source>
        <dbReference type="ARBA" id="ARBA00022755"/>
    </source>
</evidence>
<reference evidence="6" key="1">
    <citation type="submission" date="2018-05" db="EMBL/GenBank/DDBJ databases">
        <authorList>
            <person name="Lanie J.A."/>
            <person name="Ng W.-L."/>
            <person name="Kazmierczak K.M."/>
            <person name="Andrzejewski T.M."/>
            <person name="Davidsen T.M."/>
            <person name="Wayne K.J."/>
            <person name="Tettelin H."/>
            <person name="Glass J.I."/>
            <person name="Rusch D."/>
            <person name="Podicherti R."/>
            <person name="Tsui H.-C.T."/>
            <person name="Winkler M.E."/>
        </authorList>
    </citation>
    <scope>NUCLEOTIDE SEQUENCE</scope>
</reference>
<dbReference type="Pfam" id="PF02700">
    <property type="entry name" value="PurS"/>
    <property type="match status" value="2"/>
</dbReference>
<keyword evidence="1" id="KW-0963">Cytoplasm</keyword>
<dbReference type="GO" id="GO:0016874">
    <property type="term" value="F:ligase activity"/>
    <property type="evidence" value="ECO:0007669"/>
    <property type="project" value="UniProtKB-KW"/>
</dbReference>
<evidence type="ECO:0000256" key="3">
    <source>
        <dbReference type="ARBA" id="ARBA00022741"/>
    </source>
</evidence>
<keyword evidence="2" id="KW-0436">Ligase</keyword>
<keyword evidence="5" id="KW-0067">ATP-binding</keyword>
<name>A0A382CJI2_9ZZZZ</name>
<dbReference type="Gene3D" id="3.30.1280.10">
    <property type="entry name" value="Phosphoribosylformylglycinamidine synthase subunit PurS"/>
    <property type="match status" value="2"/>
</dbReference>
<dbReference type="EMBL" id="UINC01034809">
    <property type="protein sequence ID" value="SVB26230.1"/>
    <property type="molecule type" value="Genomic_DNA"/>
</dbReference>
<dbReference type="InterPro" id="IPR036604">
    <property type="entry name" value="PurS-like_sf"/>
</dbReference>
<gene>
    <name evidence="6" type="ORF">METZ01_LOCUS179084</name>
</gene>
<dbReference type="PANTHER" id="PTHR34696">
    <property type="entry name" value="PHOSPHORIBOSYLFORMYLGLYCINAMIDINE SYNTHASE SUBUNIT PURS"/>
    <property type="match status" value="1"/>
</dbReference>
<organism evidence="6">
    <name type="scientific">marine metagenome</name>
    <dbReference type="NCBI Taxonomy" id="408172"/>
    <lineage>
        <taxon>unclassified sequences</taxon>
        <taxon>metagenomes</taxon>
        <taxon>ecological metagenomes</taxon>
    </lineage>
</organism>
<accession>A0A382CJI2</accession>
<evidence type="ECO:0000256" key="1">
    <source>
        <dbReference type="ARBA" id="ARBA00022490"/>
    </source>
</evidence>
<evidence type="ECO:0008006" key="7">
    <source>
        <dbReference type="Google" id="ProtNLM"/>
    </source>
</evidence>
<protein>
    <recommendedName>
        <fullName evidence="7">Phosphoribosylformylglycinamidine synthase</fullName>
    </recommendedName>
</protein>
<evidence type="ECO:0000256" key="5">
    <source>
        <dbReference type="ARBA" id="ARBA00022840"/>
    </source>
</evidence>
<dbReference type="SUPFAM" id="SSF82697">
    <property type="entry name" value="PurS-like"/>
    <property type="match status" value="2"/>
</dbReference>
<evidence type="ECO:0000256" key="2">
    <source>
        <dbReference type="ARBA" id="ARBA00022598"/>
    </source>
</evidence>
<keyword evidence="4" id="KW-0658">Purine biosynthesis</keyword>
<evidence type="ECO:0000313" key="6">
    <source>
        <dbReference type="EMBL" id="SVB26230.1"/>
    </source>
</evidence>
<dbReference type="InterPro" id="IPR003850">
    <property type="entry name" value="PurS"/>
</dbReference>
<dbReference type="AlphaFoldDB" id="A0A382CJI2"/>
<dbReference type="GO" id="GO:0006164">
    <property type="term" value="P:purine nucleotide biosynthetic process"/>
    <property type="evidence" value="ECO:0007669"/>
    <property type="project" value="UniProtKB-KW"/>
</dbReference>
<dbReference type="GO" id="GO:0005524">
    <property type="term" value="F:ATP binding"/>
    <property type="evidence" value="ECO:0007669"/>
    <property type="project" value="UniProtKB-KW"/>
</dbReference>
<dbReference type="PANTHER" id="PTHR34696:SF1">
    <property type="entry name" value="PHOSPHORIBOSYLFORMYLGLYCINAMIDINE SYNTHASE SUBUNIT PURS"/>
    <property type="match status" value="1"/>
</dbReference>
<proteinExistence type="predicted"/>
<keyword evidence="3" id="KW-0547">Nucleotide-binding</keyword>